<reference evidence="1 2" key="1">
    <citation type="submission" date="2023-10" db="EMBL/GenBank/DDBJ databases">
        <title>Complete genome sequence of Shewanella sp. DAU334.</title>
        <authorList>
            <person name="Lee Y.-S."/>
            <person name="Jeong H.-R."/>
            <person name="Hwang E.-J."/>
            <person name="Choi Y.-L."/>
            <person name="Kim G.-D."/>
        </authorList>
    </citation>
    <scope>NUCLEOTIDE SEQUENCE [LARGE SCALE GENOMIC DNA]</scope>
    <source>
        <strain evidence="1 2">DAU334</strain>
    </source>
</reference>
<evidence type="ECO:0000313" key="1">
    <source>
        <dbReference type="EMBL" id="WOT03957.1"/>
    </source>
</evidence>
<organism evidence="1 2">
    <name type="scientific">Shewanella youngdeokensis</name>
    <dbReference type="NCBI Taxonomy" id="2999068"/>
    <lineage>
        <taxon>Bacteria</taxon>
        <taxon>Pseudomonadati</taxon>
        <taxon>Pseudomonadota</taxon>
        <taxon>Gammaproteobacteria</taxon>
        <taxon>Alteromonadales</taxon>
        <taxon>Shewanellaceae</taxon>
        <taxon>Shewanella</taxon>
    </lineage>
</organism>
<dbReference type="Proteomes" id="UP001529491">
    <property type="component" value="Chromosome"/>
</dbReference>
<proteinExistence type="predicted"/>
<gene>
    <name evidence="1" type="ORF">RGE70_11480</name>
</gene>
<dbReference type="RefSeq" id="WP_310471588.1">
    <property type="nucleotide sequence ID" value="NZ_CP136522.1"/>
</dbReference>
<evidence type="ECO:0000313" key="2">
    <source>
        <dbReference type="Proteomes" id="UP001529491"/>
    </source>
</evidence>
<sequence length="164" mass="18284">MIDTNLLNSELQNLIGKEVWGIVGGKGSGSVISLKIGEKTKSKTPSKNKHLSKLVRNYDSEFTIMIYSPWRIENQDNVICGSHHNNDENGPYQIAFNMLLNNSIKNIHISKPGLDLTIEFNNGYSLKIFCALIGMDENDCYSIESPKGWFIVKFDGGIELDSGV</sequence>
<name>A0ABZ0JVR4_9GAMM</name>
<accession>A0ABZ0JVR4</accession>
<keyword evidence="2" id="KW-1185">Reference proteome</keyword>
<protein>
    <submittedName>
        <fullName evidence="1">Uncharacterized protein</fullName>
    </submittedName>
</protein>
<dbReference type="EMBL" id="CP136522">
    <property type="protein sequence ID" value="WOT03957.1"/>
    <property type="molecule type" value="Genomic_DNA"/>
</dbReference>